<feature type="active site" description="Proton donor" evidence="11">
    <location>
        <position position="136"/>
    </location>
</feature>
<evidence type="ECO:0000256" key="3">
    <source>
        <dbReference type="ARBA" id="ARBA00008785"/>
    </source>
</evidence>
<dbReference type="SUPFAM" id="SSF51735">
    <property type="entry name" value="NAD(P)-binding Rossmann-fold domains"/>
    <property type="match status" value="1"/>
</dbReference>
<dbReference type="NCBIfam" id="NF010052">
    <property type="entry name" value="PRK13529.1"/>
    <property type="match status" value="1"/>
</dbReference>
<dbReference type="InterPro" id="IPR036291">
    <property type="entry name" value="NAD(P)-bd_dom_sf"/>
</dbReference>
<dbReference type="GO" id="GO:0042803">
    <property type="term" value="F:protein homodimerization activity"/>
    <property type="evidence" value="ECO:0007669"/>
    <property type="project" value="UniProtKB-ARBA"/>
</dbReference>
<keyword evidence="8" id="KW-0496">Mitochondrion</keyword>
<feature type="binding site" evidence="12">
    <location>
        <position position="502"/>
    </location>
    <ligand>
        <name>(S)-malate</name>
        <dbReference type="ChEBI" id="CHEBI:15589"/>
    </ligand>
</feature>
<dbReference type="Gene3D" id="3.40.50.720">
    <property type="entry name" value="NAD(P)-binding Rossmann-like Domain"/>
    <property type="match status" value="1"/>
</dbReference>
<gene>
    <name evidence="17" type="ORF">E3N88_16881</name>
</gene>
<dbReference type="InterPro" id="IPR037062">
    <property type="entry name" value="Malic_N_dom_sf"/>
</dbReference>
<dbReference type="Pfam" id="PF00390">
    <property type="entry name" value="malic"/>
    <property type="match status" value="1"/>
</dbReference>
<dbReference type="PANTHER" id="PTHR23406:SF78">
    <property type="entry name" value="MALIC ENZYME"/>
    <property type="match status" value="1"/>
</dbReference>
<feature type="binding site" evidence="13">
    <location>
        <position position="302"/>
    </location>
    <ligand>
        <name>a divalent metal cation</name>
        <dbReference type="ChEBI" id="CHEBI:60240"/>
    </ligand>
</feature>
<evidence type="ECO:0000256" key="12">
    <source>
        <dbReference type="PIRSR" id="PIRSR000106-2"/>
    </source>
</evidence>
<protein>
    <recommendedName>
        <fullName evidence="14">Malic enzyme</fullName>
    </recommendedName>
</protein>
<dbReference type="InterPro" id="IPR015884">
    <property type="entry name" value="Malic_enzyme_CS"/>
</dbReference>
<dbReference type="GO" id="GO:0005759">
    <property type="term" value="C:mitochondrial matrix"/>
    <property type="evidence" value="ECO:0007669"/>
    <property type="project" value="UniProtKB-SubCell"/>
</dbReference>
<feature type="domain" description="Malic enzyme NAD-binding" evidence="15">
    <location>
        <begin position="303"/>
        <end position="571"/>
    </location>
</feature>
<dbReference type="Pfam" id="PF03949">
    <property type="entry name" value="Malic_M"/>
    <property type="match status" value="1"/>
</dbReference>
<evidence type="ECO:0000313" key="18">
    <source>
        <dbReference type="Proteomes" id="UP000326396"/>
    </source>
</evidence>
<feature type="binding site" evidence="12">
    <location>
        <position position="457"/>
    </location>
    <ligand>
        <name>(S)-malate</name>
        <dbReference type="ChEBI" id="CHEBI:15589"/>
    </ligand>
</feature>
<dbReference type="PROSITE" id="PS00331">
    <property type="entry name" value="MALIC_ENZYMES"/>
    <property type="match status" value="1"/>
</dbReference>
<dbReference type="Proteomes" id="UP000326396">
    <property type="component" value="Linkage Group LG17"/>
</dbReference>
<keyword evidence="4 13" id="KW-0479">Metal-binding</keyword>
<organism evidence="17 18">
    <name type="scientific">Mikania micrantha</name>
    <name type="common">bitter vine</name>
    <dbReference type="NCBI Taxonomy" id="192012"/>
    <lineage>
        <taxon>Eukaryota</taxon>
        <taxon>Viridiplantae</taxon>
        <taxon>Streptophyta</taxon>
        <taxon>Embryophyta</taxon>
        <taxon>Tracheophyta</taxon>
        <taxon>Spermatophyta</taxon>
        <taxon>Magnoliopsida</taxon>
        <taxon>eudicotyledons</taxon>
        <taxon>Gunneridae</taxon>
        <taxon>Pentapetalae</taxon>
        <taxon>asterids</taxon>
        <taxon>campanulids</taxon>
        <taxon>Asterales</taxon>
        <taxon>Asteraceae</taxon>
        <taxon>Asteroideae</taxon>
        <taxon>Heliantheae alliance</taxon>
        <taxon>Eupatorieae</taxon>
        <taxon>Mikania</taxon>
    </lineage>
</organism>
<dbReference type="InterPro" id="IPR046346">
    <property type="entry name" value="Aminoacid_DH-like_N_sf"/>
</dbReference>
<dbReference type="GO" id="GO:0006108">
    <property type="term" value="P:malate metabolic process"/>
    <property type="evidence" value="ECO:0007669"/>
    <property type="project" value="TreeGrafter"/>
</dbReference>
<comment type="similarity">
    <text evidence="3 14">Belongs to the malic enzymes family.</text>
</comment>
<name>A0A5N6NSJ8_9ASTR</name>
<dbReference type="FunFam" id="3.40.50.10380:FF:000005">
    <property type="entry name" value="Malic enzyme"/>
    <property type="match status" value="1"/>
</dbReference>
<evidence type="ECO:0000256" key="6">
    <source>
        <dbReference type="ARBA" id="ARBA00023002"/>
    </source>
</evidence>
<evidence type="ECO:0000256" key="2">
    <source>
        <dbReference type="ARBA" id="ARBA00004305"/>
    </source>
</evidence>
<dbReference type="SUPFAM" id="SSF53223">
    <property type="entry name" value="Aminoacid dehydrogenase-like, N-terminal domain"/>
    <property type="match status" value="1"/>
</dbReference>
<proteinExistence type="inferred from homology"/>
<dbReference type="PANTHER" id="PTHR23406">
    <property type="entry name" value="MALIC ENZYME-RELATED"/>
    <property type="match status" value="1"/>
</dbReference>
<dbReference type="InterPro" id="IPR001891">
    <property type="entry name" value="Malic_OxRdtase"/>
</dbReference>
<evidence type="ECO:0000256" key="10">
    <source>
        <dbReference type="ARBA" id="ARBA00062091"/>
    </source>
</evidence>
<feature type="domain" description="Malic enzyme N-terminal" evidence="16">
    <location>
        <begin position="113"/>
        <end position="293"/>
    </location>
</feature>
<feature type="binding site" evidence="13">
    <location>
        <position position="278"/>
    </location>
    <ligand>
        <name>a divalent metal cation</name>
        <dbReference type="ChEBI" id="CHEBI:60240"/>
    </ligand>
</feature>
<sequence length="616" mass="69159">MSNFFSQVRLSSNLIRTTRYRISRLFTTIECHRPTILHKKGVDIIHDPWFNKGTAFSMTERDRLELRGLLPTSVQTIEQQIERFKTDLDRLEMTARDGDTSSLAKWRILNRLHDRNETMYYKILVDQIKEYAPVVYTPTVGLVCQKYSGLFRRPRGMYFSAADRGEMMSMVYNWPADQVDMIVVTDGSRIMGLGDLGVQGIGIAIGKLDLYVAAAGINPQRVLPVMIDVGTNNETLLTDPLYLGLQEHRLEGEEYISIIDEFMEAVFNRWPHVIVQFEDFQQKWASTLLHRYRNTYRMFNDDVQGTAGIAVAGLLGAVRAQDKTLIDFPKQNIVVAGAGSAGVGVLKAARRTMARMLGNNKHAFVSARSQFWVVDVNGLITDERKNVDEDVKPFARKSNEIRRRGLNEGASLLDVVQEVKPDVLLGLSAVGGLFSKEILEAFRGSTSTRPAIFALSNPTTNVECTPEEAFSVVGKHIIFASGSPFKDVDLGLGEIGYCNQGNNMYLFPGIGLGTLLSGARIISDGMLQAAAECLAEFMTEDEVLKGVIYPPISRIRDITKAVAAAVIREAIKEHLAEGHREMTYRDLKRLSKEEILLHVENSMWKPDYPTLIYKNY</sequence>
<dbReference type="SMART" id="SM00919">
    <property type="entry name" value="Malic_M"/>
    <property type="match status" value="1"/>
</dbReference>
<evidence type="ECO:0000259" key="16">
    <source>
        <dbReference type="SMART" id="SM01274"/>
    </source>
</evidence>
<feature type="binding site" evidence="12">
    <location>
        <position position="189"/>
    </location>
    <ligand>
        <name>(S)-malate</name>
        <dbReference type="ChEBI" id="CHEBI:15589"/>
    </ligand>
</feature>
<evidence type="ECO:0000256" key="4">
    <source>
        <dbReference type="ARBA" id="ARBA00022723"/>
    </source>
</evidence>
<dbReference type="Gene3D" id="3.40.50.10380">
    <property type="entry name" value="Malic enzyme, N-terminal domain"/>
    <property type="match status" value="1"/>
</dbReference>
<keyword evidence="5" id="KW-0809">Transit peptide</keyword>
<evidence type="ECO:0000256" key="11">
    <source>
        <dbReference type="PIRSR" id="PIRSR000106-1"/>
    </source>
</evidence>
<evidence type="ECO:0000256" key="9">
    <source>
        <dbReference type="ARBA" id="ARBA00052599"/>
    </source>
</evidence>
<dbReference type="AlphaFoldDB" id="A0A5N6NSJ8"/>
<dbReference type="GO" id="GO:0046872">
    <property type="term" value="F:metal ion binding"/>
    <property type="evidence" value="ECO:0007669"/>
    <property type="project" value="UniProtKB-KW"/>
</dbReference>
<evidence type="ECO:0000256" key="7">
    <source>
        <dbReference type="ARBA" id="ARBA00023027"/>
    </source>
</evidence>
<keyword evidence="18" id="KW-1185">Reference proteome</keyword>
<comment type="catalytic activity">
    <reaction evidence="9">
        <text>(S)-malate + NAD(+) = pyruvate + CO2 + NADH</text>
        <dbReference type="Rhea" id="RHEA:12653"/>
        <dbReference type="ChEBI" id="CHEBI:15361"/>
        <dbReference type="ChEBI" id="CHEBI:15589"/>
        <dbReference type="ChEBI" id="CHEBI:16526"/>
        <dbReference type="ChEBI" id="CHEBI:57540"/>
        <dbReference type="ChEBI" id="CHEBI:57945"/>
        <dbReference type="EC" id="1.1.1.39"/>
    </reaction>
</comment>
<dbReference type="OrthoDB" id="5365701at2759"/>
<evidence type="ECO:0000256" key="13">
    <source>
        <dbReference type="PIRSR" id="PIRSR000106-3"/>
    </source>
</evidence>
<dbReference type="PRINTS" id="PR00072">
    <property type="entry name" value="MALOXRDTASE"/>
</dbReference>
<evidence type="ECO:0000256" key="5">
    <source>
        <dbReference type="ARBA" id="ARBA00022946"/>
    </source>
</evidence>
<dbReference type="InterPro" id="IPR012301">
    <property type="entry name" value="Malic_N_dom"/>
</dbReference>
<keyword evidence="7" id="KW-0520">NAD</keyword>
<dbReference type="FunFam" id="3.40.50.720:FF:000237">
    <property type="entry name" value="Malic enzyme"/>
    <property type="match status" value="1"/>
</dbReference>
<feature type="binding site" evidence="13">
    <location>
        <position position="279"/>
    </location>
    <ligand>
        <name>a divalent metal cation</name>
        <dbReference type="ChEBI" id="CHEBI:60240"/>
    </ligand>
</feature>
<dbReference type="InterPro" id="IPR012302">
    <property type="entry name" value="Malic_NAD-bd"/>
</dbReference>
<dbReference type="SMART" id="SM01274">
    <property type="entry name" value="malic"/>
    <property type="match status" value="1"/>
</dbReference>
<comment type="subcellular location">
    <subcellularLocation>
        <location evidence="2">Mitochondrion matrix</location>
    </subcellularLocation>
</comment>
<evidence type="ECO:0000256" key="1">
    <source>
        <dbReference type="ARBA" id="ARBA00001936"/>
    </source>
</evidence>
<evidence type="ECO:0000256" key="14">
    <source>
        <dbReference type="RuleBase" id="RU003426"/>
    </source>
</evidence>
<keyword evidence="6 14" id="KW-0560">Oxidoreductase</keyword>
<comment type="cofactor">
    <cofactor evidence="13">
        <name>Mg(2+)</name>
        <dbReference type="ChEBI" id="CHEBI:18420"/>
    </cofactor>
    <cofactor evidence="13">
        <name>Mn(2+)</name>
        <dbReference type="ChEBI" id="CHEBI:29035"/>
    </cofactor>
    <text evidence="13">Divalent metal cations. Prefers magnesium or manganese.</text>
</comment>
<dbReference type="GO" id="GO:0051287">
    <property type="term" value="F:NAD binding"/>
    <property type="evidence" value="ECO:0007669"/>
    <property type="project" value="InterPro"/>
</dbReference>
<comment type="caution">
    <text evidence="17">The sequence shown here is derived from an EMBL/GenBank/DDBJ whole genome shotgun (WGS) entry which is preliminary data.</text>
</comment>
<comment type="cofactor">
    <cofactor evidence="1">
        <name>Mn(2+)</name>
        <dbReference type="ChEBI" id="CHEBI:29035"/>
    </cofactor>
</comment>
<evidence type="ECO:0000256" key="8">
    <source>
        <dbReference type="ARBA" id="ARBA00023128"/>
    </source>
</evidence>
<accession>A0A5N6NSJ8</accession>
<dbReference type="EMBL" id="SZYD01000009">
    <property type="protein sequence ID" value="KAD5316935.1"/>
    <property type="molecule type" value="Genomic_DNA"/>
</dbReference>
<evidence type="ECO:0000313" key="17">
    <source>
        <dbReference type="EMBL" id="KAD5316935.1"/>
    </source>
</evidence>
<dbReference type="GO" id="GO:0004471">
    <property type="term" value="F:malate dehydrogenase (decarboxylating) (NAD+) activity"/>
    <property type="evidence" value="ECO:0007669"/>
    <property type="project" value="UniProtKB-EC"/>
</dbReference>
<comment type="subunit">
    <text evidence="10">Heterodimer of two related subunits.</text>
</comment>
<reference evidence="17 18" key="1">
    <citation type="submission" date="2019-05" db="EMBL/GenBank/DDBJ databases">
        <title>Mikania micrantha, genome provides insights into the molecular mechanism of rapid growth.</title>
        <authorList>
            <person name="Liu B."/>
        </authorList>
    </citation>
    <scope>NUCLEOTIDE SEQUENCE [LARGE SCALE GENOMIC DNA]</scope>
    <source>
        <strain evidence="17">NLD-2019</strain>
        <tissue evidence="17">Leaf</tissue>
    </source>
</reference>
<dbReference type="PIRSF" id="PIRSF000106">
    <property type="entry name" value="ME"/>
    <property type="match status" value="1"/>
</dbReference>
<feature type="active site" description="Proton acceptor" evidence="11">
    <location>
        <position position="207"/>
    </location>
</feature>
<evidence type="ECO:0000259" key="15">
    <source>
        <dbReference type="SMART" id="SM00919"/>
    </source>
</evidence>